<feature type="domain" description="SAM" evidence="2">
    <location>
        <begin position="135"/>
        <end position="193"/>
    </location>
</feature>
<proteinExistence type="predicted"/>
<dbReference type="SUPFAM" id="SSF47769">
    <property type="entry name" value="SAM/Pointed domain"/>
    <property type="match status" value="1"/>
</dbReference>
<protein>
    <recommendedName>
        <fullName evidence="2">SAM domain-containing protein</fullName>
    </recommendedName>
</protein>
<dbReference type="InterPro" id="IPR001660">
    <property type="entry name" value="SAM"/>
</dbReference>
<gene>
    <name evidence="3" type="ORF">LSP00402_LOCUS8448</name>
</gene>
<dbReference type="AlphaFoldDB" id="A0A7S2TNP3"/>
<accession>A0A7S2TNP3</accession>
<dbReference type="InterPro" id="IPR013761">
    <property type="entry name" value="SAM/pointed_sf"/>
</dbReference>
<name>A0A7S2TNP3_9EUKA</name>
<dbReference type="EMBL" id="HBHP01013553">
    <property type="protein sequence ID" value="CAD9761008.1"/>
    <property type="molecule type" value="Transcribed_RNA"/>
</dbReference>
<sequence length="335" mass="35948">MSDMKDDGKKRSVEDMKGDMKLDPSAKRVKLDGSGVKTDKLVGQMPLTHAALAAAAASTGAALQQAQAKNVVTNGLPTGMVMPGQGGLAGVAAAASLLGPLNAVHPPHLVGHQAILAAGQNAAFPSPIQGVGVGSHNQIKAFLDHISLGQYWRLLSENGCDSLEDLATADVQMLVNLGFKIFHANRLVTAVHRFIRPSPPVINTPQKRKRASHVRTFAEMYQRVEEFQNLVNQVGSMSAAERDPRSTISRGAYTQYLRIKELAEKENISLTSEKYVNIKPTEKNVKEIIAKEKETKRLQVAHGVSVPTVPGVGQAMLANLSTQRVPNAVPQVLEP</sequence>
<dbReference type="Pfam" id="PF00536">
    <property type="entry name" value="SAM_1"/>
    <property type="match status" value="1"/>
</dbReference>
<evidence type="ECO:0000256" key="1">
    <source>
        <dbReference type="SAM" id="MobiDB-lite"/>
    </source>
</evidence>
<evidence type="ECO:0000313" key="3">
    <source>
        <dbReference type="EMBL" id="CAD9761008.1"/>
    </source>
</evidence>
<dbReference type="Gene3D" id="1.10.150.50">
    <property type="entry name" value="Transcription Factor, Ets-1"/>
    <property type="match status" value="1"/>
</dbReference>
<evidence type="ECO:0000259" key="2">
    <source>
        <dbReference type="Pfam" id="PF00536"/>
    </source>
</evidence>
<organism evidence="3">
    <name type="scientific">Lotharella oceanica</name>
    <dbReference type="NCBI Taxonomy" id="641309"/>
    <lineage>
        <taxon>Eukaryota</taxon>
        <taxon>Sar</taxon>
        <taxon>Rhizaria</taxon>
        <taxon>Cercozoa</taxon>
        <taxon>Chlorarachniophyceae</taxon>
        <taxon>Lotharella</taxon>
    </lineage>
</organism>
<reference evidence="3" key="1">
    <citation type="submission" date="2021-01" db="EMBL/GenBank/DDBJ databases">
        <authorList>
            <person name="Corre E."/>
            <person name="Pelletier E."/>
            <person name="Niang G."/>
            <person name="Scheremetjew M."/>
            <person name="Finn R."/>
            <person name="Kale V."/>
            <person name="Holt S."/>
            <person name="Cochrane G."/>
            <person name="Meng A."/>
            <person name="Brown T."/>
            <person name="Cohen L."/>
        </authorList>
    </citation>
    <scope>NUCLEOTIDE SEQUENCE</scope>
    <source>
        <strain evidence="3">CCMP622</strain>
    </source>
</reference>
<feature type="region of interest" description="Disordered" evidence="1">
    <location>
        <begin position="1"/>
        <end position="25"/>
    </location>
</feature>